<reference evidence="2" key="1">
    <citation type="submission" date="2023-06" db="EMBL/GenBank/DDBJ databases">
        <title>Genomic of Agaribacillus aureum.</title>
        <authorList>
            <person name="Wang G."/>
        </authorList>
    </citation>
    <scope>NUCLEOTIDE SEQUENCE</scope>
    <source>
        <strain evidence="2">BMA12</strain>
    </source>
</reference>
<sequence>MDNNKKLAFGKKNYRLMLLGIVVLILGFTLMTMDKEQYGFGLLGLTVGPVVVMAGFIIQFFAIFAKSKETK</sequence>
<keyword evidence="3" id="KW-1185">Reference proteome</keyword>
<feature type="transmembrane region" description="Helical" evidence="1">
    <location>
        <begin position="39"/>
        <end position="65"/>
    </location>
</feature>
<evidence type="ECO:0000313" key="3">
    <source>
        <dbReference type="Proteomes" id="UP001172083"/>
    </source>
</evidence>
<keyword evidence="1" id="KW-0812">Transmembrane</keyword>
<dbReference type="Pfam" id="PF11297">
    <property type="entry name" value="DUF3098"/>
    <property type="match status" value="1"/>
</dbReference>
<gene>
    <name evidence="2" type="ORF">QQ020_19305</name>
</gene>
<feature type="transmembrane region" description="Helical" evidence="1">
    <location>
        <begin position="14"/>
        <end position="33"/>
    </location>
</feature>
<keyword evidence="1" id="KW-1133">Transmembrane helix</keyword>
<accession>A0ABT8L8Z5</accession>
<proteinExistence type="predicted"/>
<protein>
    <submittedName>
        <fullName evidence="2">DUF3098 domain-containing protein</fullName>
    </submittedName>
</protein>
<evidence type="ECO:0000256" key="1">
    <source>
        <dbReference type="SAM" id="Phobius"/>
    </source>
</evidence>
<dbReference type="RefSeq" id="WP_346759569.1">
    <property type="nucleotide sequence ID" value="NZ_JAUJEB010000004.1"/>
</dbReference>
<dbReference type="EMBL" id="JAUJEB010000004">
    <property type="protein sequence ID" value="MDN5214234.1"/>
    <property type="molecule type" value="Genomic_DNA"/>
</dbReference>
<evidence type="ECO:0000313" key="2">
    <source>
        <dbReference type="EMBL" id="MDN5214234.1"/>
    </source>
</evidence>
<keyword evidence="1" id="KW-0472">Membrane</keyword>
<comment type="caution">
    <text evidence="2">The sequence shown here is derived from an EMBL/GenBank/DDBJ whole genome shotgun (WGS) entry which is preliminary data.</text>
</comment>
<dbReference type="InterPro" id="IPR021448">
    <property type="entry name" value="DUF3098"/>
</dbReference>
<organism evidence="2 3">
    <name type="scientific">Agaribacillus aureus</name>
    <dbReference type="NCBI Taxonomy" id="3051825"/>
    <lineage>
        <taxon>Bacteria</taxon>
        <taxon>Pseudomonadati</taxon>
        <taxon>Bacteroidota</taxon>
        <taxon>Cytophagia</taxon>
        <taxon>Cytophagales</taxon>
        <taxon>Splendidivirgaceae</taxon>
        <taxon>Agaribacillus</taxon>
    </lineage>
</organism>
<dbReference type="Proteomes" id="UP001172083">
    <property type="component" value="Unassembled WGS sequence"/>
</dbReference>
<name>A0ABT8L8Z5_9BACT</name>